<protein>
    <recommendedName>
        <fullName evidence="1">25S rRNA (uridine-N(3))-methyltransferase BMT5-like domain-containing protein</fullName>
    </recommendedName>
</protein>
<dbReference type="InterPro" id="IPR019446">
    <property type="entry name" value="BMT5-like"/>
</dbReference>
<dbReference type="FunFam" id="3.40.50.150:FF:000440">
    <property type="entry name" value="Os09g0479300 protein"/>
    <property type="match status" value="1"/>
</dbReference>
<accession>A0AAE1TBK6</accession>
<sequence>MSGKNKRKKLVGLSDDGQEEKWLKYYSSHHHILLVGEGDFSFSRCLAQSFGSASNIVASSLDTHDQVVRKYKKAMSNLVALTTLGAHVLHGVDATQMKSHPDLKMRRFDRIIFNFPHAGFHGREGSFSMIQKHRDLIRGFFMNARSMLRSNGEVHINHKITPPFNDWCVKELGIESFLQPIECGEFKKEDYPGYNNKRGDGSRCDQPFPLGKCSTFKFVLLTKKKFNPRNRRILSNHHYPLRSLRPRSPPSVIGCRNGHIPMFGEGGYVNSEKEILGRAGSGYVDRTSCLMQRSFLPESTLFRHPETEYARNVDMIVGKQVSGYGHEISSDLQRSIWPQSTVFRYPETEHVRNMDMIRGRSFSEYVGGISSDLQIRSWPESRNVMFLETNKVRDEYDTLRPYHTASWF</sequence>
<dbReference type="Pfam" id="PF10354">
    <property type="entry name" value="BMT5-like"/>
    <property type="match status" value="1"/>
</dbReference>
<dbReference type="AlphaFoldDB" id="A0AAE1TBK6"/>
<dbReference type="GO" id="GO:0070042">
    <property type="term" value="F:rRNA (uridine-N3-)-methyltransferase activity"/>
    <property type="evidence" value="ECO:0007669"/>
    <property type="project" value="InterPro"/>
</dbReference>
<keyword evidence="3" id="KW-1185">Reference proteome</keyword>
<proteinExistence type="predicted"/>
<dbReference type="PANTHER" id="PTHR11538:SF26">
    <property type="entry name" value="FERREDOXIN-FOLD ANTICODON-BINDING DOMAIN-CONTAINING PROTEIN 1"/>
    <property type="match status" value="1"/>
</dbReference>
<reference evidence="2" key="1">
    <citation type="submission" date="2023-10" db="EMBL/GenBank/DDBJ databases">
        <title>Chromosome-level genome of the transformable northern wattle, Acacia crassicarpa.</title>
        <authorList>
            <person name="Massaro I."/>
            <person name="Sinha N.R."/>
            <person name="Poethig S."/>
            <person name="Leichty A.R."/>
        </authorList>
    </citation>
    <scope>NUCLEOTIDE SEQUENCE</scope>
    <source>
        <strain evidence="2">Acra3RX</strain>
        <tissue evidence="2">Leaf</tissue>
    </source>
</reference>
<evidence type="ECO:0000313" key="2">
    <source>
        <dbReference type="EMBL" id="KAK4278239.1"/>
    </source>
</evidence>
<comment type="caution">
    <text evidence="2">The sequence shown here is derived from an EMBL/GenBank/DDBJ whole genome shotgun (WGS) entry which is preliminary data.</text>
</comment>
<dbReference type="Proteomes" id="UP001293593">
    <property type="component" value="Unassembled WGS sequence"/>
</dbReference>
<name>A0AAE1TBK6_9FABA</name>
<dbReference type="GO" id="GO:0070475">
    <property type="term" value="P:rRNA base methylation"/>
    <property type="evidence" value="ECO:0007669"/>
    <property type="project" value="InterPro"/>
</dbReference>
<evidence type="ECO:0000313" key="3">
    <source>
        <dbReference type="Proteomes" id="UP001293593"/>
    </source>
</evidence>
<dbReference type="EMBL" id="JAWXYG010000003">
    <property type="protein sequence ID" value="KAK4278239.1"/>
    <property type="molecule type" value="Genomic_DNA"/>
</dbReference>
<feature type="domain" description="25S rRNA (uridine-N(3))-methyltransferase BMT5-like" evidence="1">
    <location>
        <begin position="33"/>
        <end position="198"/>
    </location>
</feature>
<organism evidence="2 3">
    <name type="scientific">Acacia crassicarpa</name>
    <name type="common">northern wattle</name>
    <dbReference type="NCBI Taxonomy" id="499986"/>
    <lineage>
        <taxon>Eukaryota</taxon>
        <taxon>Viridiplantae</taxon>
        <taxon>Streptophyta</taxon>
        <taxon>Embryophyta</taxon>
        <taxon>Tracheophyta</taxon>
        <taxon>Spermatophyta</taxon>
        <taxon>Magnoliopsida</taxon>
        <taxon>eudicotyledons</taxon>
        <taxon>Gunneridae</taxon>
        <taxon>Pentapetalae</taxon>
        <taxon>rosids</taxon>
        <taxon>fabids</taxon>
        <taxon>Fabales</taxon>
        <taxon>Fabaceae</taxon>
        <taxon>Caesalpinioideae</taxon>
        <taxon>mimosoid clade</taxon>
        <taxon>Acacieae</taxon>
        <taxon>Acacia</taxon>
    </lineage>
</organism>
<dbReference type="PANTHER" id="PTHR11538">
    <property type="entry name" value="PHENYLALANYL-TRNA SYNTHETASE"/>
    <property type="match status" value="1"/>
</dbReference>
<dbReference type="GO" id="GO:0005737">
    <property type="term" value="C:cytoplasm"/>
    <property type="evidence" value="ECO:0007669"/>
    <property type="project" value="TreeGrafter"/>
</dbReference>
<evidence type="ECO:0000259" key="1">
    <source>
        <dbReference type="Pfam" id="PF10354"/>
    </source>
</evidence>
<gene>
    <name evidence="2" type="ORF">QN277_016109</name>
</gene>